<dbReference type="InterPro" id="IPR036388">
    <property type="entry name" value="WH-like_DNA-bd_sf"/>
</dbReference>
<dbReference type="RefSeq" id="WP_379813862.1">
    <property type="nucleotide sequence ID" value="NZ_JBHUDJ010000002.1"/>
</dbReference>
<protein>
    <submittedName>
        <fullName evidence="1">Winged helix-turn-helix domain-containing protein</fullName>
    </submittedName>
</protein>
<dbReference type="CDD" id="cd00090">
    <property type="entry name" value="HTH_ARSR"/>
    <property type="match status" value="1"/>
</dbReference>
<proteinExistence type="predicted"/>
<dbReference type="InterPro" id="IPR011991">
    <property type="entry name" value="ArsR-like_HTH"/>
</dbReference>
<accession>A0ABD6C9U9</accession>
<keyword evidence="2" id="KW-1185">Reference proteome</keyword>
<reference evidence="1 2" key="1">
    <citation type="journal article" date="2019" name="Int. J. Syst. Evol. Microbiol.">
        <title>The Global Catalogue of Microorganisms (GCM) 10K type strain sequencing project: providing services to taxonomists for standard genome sequencing and annotation.</title>
        <authorList>
            <consortium name="The Broad Institute Genomics Platform"/>
            <consortium name="The Broad Institute Genome Sequencing Center for Infectious Disease"/>
            <person name="Wu L."/>
            <person name="Ma J."/>
        </authorList>
    </citation>
    <scope>NUCLEOTIDE SEQUENCE [LARGE SCALE GENOMIC DNA]</scope>
    <source>
        <strain evidence="1 2">CGMCC 1.12125</strain>
    </source>
</reference>
<sequence>MDSAHGNQKVSDSRIIEAAAKTEGPFFTAGEVADELPVTRTGLSNRLKSLQEEGRVDRKKRGNWVGWWLTEDYSDSR</sequence>
<dbReference type="AlphaFoldDB" id="A0ABD6C9U9"/>
<dbReference type="EMBL" id="JBHUDJ010000002">
    <property type="protein sequence ID" value="MFD1586249.1"/>
    <property type="molecule type" value="Genomic_DNA"/>
</dbReference>
<dbReference type="InterPro" id="IPR036390">
    <property type="entry name" value="WH_DNA-bd_sf"/>
</dbReference>
<organism evidence="1 2">
    <name type="scientific">Halorientalis brevis</name>
    <dbReference type="NCBI Taxonomy" id="1126241"/>
    <lineage>
        <taxon>Archaea</taxon>
        <taxon>Methanobacteriati</taxon>
        <taxon>Methanobacteriota</taxon>
        <taxon>Stenosarchaea group</taxon>
        <taxon>Halobacteria</taxon>
        <taxon>Halobacteriales</taxon>
        <taxon>Haloarculaceae</taxon>
        <taxon>Halorientalis</taxon>
    </lineage>
</organism>
<name>A0ABD6C9U9_9EURY</name>
<dbReference type="Gene3D" id="1.10.10.10">
    <property type="entry name" value="Winged helix-like DNA-binding domain superfamily/Winged helix DNA-binding domain"/>
    <property type="match status" value="1"/>
</dbReference>
<dbReference type="SUPFAM" id="SSF46785">
    <property type="entry name" value="Winged helix' DNA-binding domain"/>
    <property type="match status" value="1"/>
</dbReference>
<comment type="caution">
    <text evidence="1">The sequence shown here is derived from an EMBL/GenBank/DDBJ whole genome shotgun (WGS) entry which is preliminary data.</text>
</comment>
<evidence type="ECO:0000313" key="1">
    <source>
        <dbReference type="EMBL" id="MFD1586249.1"/>
    </source>
</evidence>
<dbReference type="Proteomes" id="UP001597119">
    <property type="component" value="Unassembled WGS sequence"/>
</dbReference>
<gene>
    <name evidence="1" type="ORF">ACFR9U_04600</name>
</gene>
<evidence type="ECO:0000313" key="2">
    <source>
        <dbReference type="Proteomes" id="UP001597119"/>
    </source>
</evidence>